<dbReference type="PANTHER" id="PTHR48081:SF33">
    <property type="entry name" value="KYNURENINE FORMAMIDASE"/>
    <property type="match status" value="1"/>
</dbReference>
<evidence type="ECO:0000313" key="5">
    <source>
        <dbReference type="Proteomes" id="UP000521676"/>
    </source>
</evidence>
<evidence type="ECO:0000313" key="4">
    <source>
        <dbReference type="EMBL" id="WJW65552.1"/>
    </source>
</evidence>
<sequence>MNSEQILDTTPPPSDFRLSYGTDANNFGDLRLPSTTGPHPVVIFVHGGFWRARYGLEYAGHLCAALTAAGIATWNIEYRRLGNEGGGYPGTLLDVARAADFLREIAPTYNLDLSRVVVTGHSAGGHLAAWLAGRQHIPVGDELYTRNPLRFKGVVPLAGVLNLRRACELHLSDNVTEQFMGGTPADYPDRYAFASPEEMLALGVPQIIIHGTEDSSVPYEISLTYYDTAVALGDEATLITLEGAGHFEMVDPNSSEWQQVFAAITGLLGNKSQDIEP</sequence>
<dbReference type="GO" id="GO:0016787">
    <property type="term" value="F:hydrolase activity"/>
    <property type="evidence" value="ECO:0007669"/>
    <property type="project" value="UniProtKB-KW"/>
</dbReference>
<evidence type="ECO:0000313" key="3">
    <source>
        <dbReference type="EMBL" id="NWJ46175.1"/>
    </source>
</evidence>
<feature type="domain" description="BD-FAE-like" evidence="2">
    <location>
        <begin position="30"/>
        <end position="224"/>
    </location>
</feature>
<dbReference type="PANTHER" id="PTHR48081">
    <property type="entry name" value="AB HYDROLASE SUPERFAMILY PROTEIN C4A8.06C"/>
    <property type="match status" value="1"/>
</dbReference>
<dbReference type="InterPro" id="IPR029058">
    <property type="entry name" value="AB_hydrolase_fold"/>
</dbReference>
<gene>
    <name evidence="3" type="ORF">HXX08_09875</name>
    <name evidence="4" type="ORF">OZ401_001319</name>
</gene>
<dbReference type="SUPFAM" id="SSF53474">
    <property type="entry name" value="alpha/beta-Hydrolases"/>
    <property type="match status" value="1"/>
</dbReference>
<dbReference type="Pfam" id="PF20434">
    <property type="entry name" value="BD-FAE"/>
    <property type="match status" value="1"/>
</dbReference>
<organism evidence="3 5">
    <name type="scientific">Candidatus Chlorohelix allophototropha</name>
    <dbReference type="NCBI Taxonomy" id="3003348"/>
    <lineage>
        <taxon>Bacteria</taxon>
        <taxon>Bacillati</taxon>
        <taxon>Chloroflexota</taxon>
        <taxon>Chloroflexia</taxon>
        <taxon>Candidatus Chloroheliales</taxon>
        <taxon>Candidatus Chloroheliaceae</taxon>
        <taxon>Candidatus Chlorohelix</taxon>
    </lineage>
</organism>
<dbReference type="AlphaFoldDB" id="A0A8T7M3K4"/>
<dbReference type="RefSeq" id="WP_341467436.1">
    <property type="nucleotide sequence ID" value="NZ_CP128399.1"/>
</dbReference>
<keyword evidence="6" id="KW-1185">Reference proteome</keyword>
<dbReference type="Proteomes" id="UP000521676">
    <property type="component" value="Unassembled WGS sequence"/>
</dbReference>
<proteinExistence type="predicted"/>
<evidence type="ECO:0000313" key="6">
    <source>
        <dbReference type="Proteomes" id="UP001431572"/>
    </source>
</evidence>
<keyword evidence="1 3" id="KW-0378">Hydrolase</keyword>
<dbReference type="InterPro" id="IPR049492">
    <property type="entry name" value="BD-FAE-like_dom"/>
</dbReference>
<reference evidence="3 5" key="1">
    <citation type="submission" date="2020-06" db="EMBL/GenBank/DDBJ databases">
        <title>Anoxygenic phototrophic Chloroflexota member uses a Type I reaction center.</title>
        <authorList>
            <person name="Tsuji J.M."/>
            <person name="Shaw N.A."/>
            <person name="Nagashima S."/>
            <person name="Venkiteswaran J."/>
            <person name="Schiff S.L."/>
            <person name="Hanada S."/>
            <person name="Tank M."/>
            <person name="Neufeld J.D."/>
        </authorList>
    </citation>
    <scope>NUCLEOTIDE SEQUENCE [LARGE SCALE GENOMIC DNA]</scope>
    <source>
        <strain evidence="3">L227-S17</strain>
    </source>
</reference>
<evidence type="ECO:0000259" key="2">
    <source>
        <dbReference type="Pfam" id="PF20434"/>
    </source>
</evidence>
<dbReference type="EMBL" id="CP128399">
    <property type="protein sequence ID" value="WJW65552.1"/>
    <property type="molecule type" value="Genomic_DNA"/>
</dbReference>
<reference evidence="4" key="2">
    <citation type="journal article" date="2024" name="Nature">
        <title>Anoxygenic phototroph of the Chloroflexota uses a type I reaction centre.</title>
        <authorList>
            <person name="Tsuji J.M."/>
            <person name="Shaw N.A."/>
            <person name="Nagashima S."/>
            <person name="Venkiteswaran J.J."/>
            <person name="Schiff S.L."/>
            <person name="Watanabe T."/>
            <person name="Fukui M."/>
            <person name="Hanada S."/>
            <person name="Tank M."/>
            <person name="Neufeld J.D."/>
        </authorList>
    </citation>
    <scope>NUCLEOTIDE SEQUENCE</scope>
    <source>
        <strain evidence="4">L227-S17</strain>
    </source>
</reference>
<dbReference type="InterPro" id="IPR050300">
    <property type="entry name" value="GDXG_lipolytic_enzyme"/>
</dbReference>
<protein>
    <submittedName>
        <fullName evidence="3">Alpha/beta hydrolase</fullName>
    </submittedName>
</protein>
<name>A0A8T7M3K4_9CHLR</name>
<dbReference type="Proteomes" id="UP001431572">
    <property type="component" value="Chromosome 1"/>
</dbReference>
<dbReference type="EMBL" id="JACATZ010000001">
    <property type="protein sequence ID" value="NWJ46175.1"/>
    <property type="molecule type" value="Genomic_DNA"/>
</dbReference>
<evidence type="ECO:0000256" key="1">
    <source>
        <dbReference type="ARBA" id="ARBA00022801"/>
    </source>
</evidence>
<accession>A0A8T7M3K4</accession>
<dbReference type="Gene3D" id="3.40.50.1820">
    <property type="entry name" value="alpha/beta hydrolase"/>
    <property type="match status" value="1"/>
</dbReference>